<evidence type="ECO:0000256" key="13">
    <source>
        <dbReference type="RuleBase" id="RU371113"/>
    </source>
</evidence>
<feature type="binding site" evidence="11">
    <location>
        <begin position="401"/>
        <end position="404"/>
    </location>
    <ligand>
        <name>GMP</name>
        <dbReference type="ChEBI" id="CHEBI:58115"/>
    </ligand>
</feature>
<dbReference type="GO" id="GO:0046872">
    <property type="term" value="F:metal ion binding"/>
    <property type="evidence" value="ECO:0007669"/>
    <property type="project" value="UniProtKB-UniRule"/>
</dbReference>
<keyword evidence="3 12" id="KW-0479">Metal-binding</keyword>
<evidence type="ECO:0000256" key="2">
    <source>
        <dbReference type="ARBA" id="ARBA00022598"/>
    </source>
</evidence>
<evidence type="ECO:0000256" key="11">
    <source>
        <dbReference type="PIRSR" id="PIRSR601233-2"/>
    </source>
</evidence>
<feature type="binding site" evidence="11">
    <location>
        <begin position="377"/>
        <end position="380"/>
    </location>
    <ligand>
        <name>GMP</name>
        <dbReference type="ChEBI" id="CHEBI:58115"/>
    </ligand>
</feature>
<feature type="binding site" evidence="11">
    <location>
        <begin position="206"/>
        <end position="210"/>
    </location>
    <ligand>
        <name>GMP</name>
        <dbReference type="ChEBI" id="CHEBI:58115"/>
    </ligand>
</feature>
<dbReference type="GO" id="GO:0170057">
    <property type="term" value="F:RNA ligase (GTP) activity"/>
    <property type="evidence" value="ECO:0007669"/>
    <property type="project" value="UniProtKB-EC"/>
</dbReference>
<evidence type="ECO:0000256" key="5">
    <source>
        <dbReference type="ARBA" id="ARBA00022800"/>
    </source>
</evidence>
<dbReference type="AlphaFoldDB" id="A0A0C1C4Y5"/>
<dbReference type="PROSITE" id="PS01288">
    <property type="entry name" value="UPF0027"/>
    <property type="match status" value="1"/>
</dbReference>
<evidence type="ECO:0000256" key="6">
    <source>
        <dbReference type="ARBA" id="ARBA00023134"/>
    </source>
</evidence>
<evidence type="ECO:0000256" key="9">
    <source>
        <dbReference type="ARBA" id="ARBA00049514"/>
    </source>
</evidence>
<comment type="catalytic activity">
    <reaction evidence="8">
        <text>a 3'-end 3'-phospho-ribonucleotide-RNA + a 5'-end dephospho-ribonucleoside-RNA + GTP = a ribonucleotidyl-ribonucleotide-RNA + GMP + diphosphate</text>
        <dbReference type="Rhea" id="RHEA:68076"/>
        <dbReference type="Rhea" id="RHEA-COMP:10463"/>
        <dbReference type="Rhea" id="RHEA-COMP:13936"/>
        <dbReference type="Rhea" id="RHEA-COMP:17355"/>
        <dbReference type="ChEBI" id="CHEBI:33019"/>
        <dbReference type="ChEBI" id="CHEBI:37565"/>
        <dbReference type="ChEBI" id="CHEBI:58115"/>
        <dbReference type="ChEBI" id="CHEBI:83062"/>
        <dbReference type="ChEBI" id="CHEBI:138284"/>
        <dbReference type="ChEBI" id="CHEBI:173118"/>
        <dbReference type="EC" id="6.5.1.8"/>
    </reaction>
</comment>
<reference evidence="14 15" key="1">
    <citation type="journal article" date="2014" name="Mol. Biol. Evol.">
        <title>Massive expansion of Ubiquitination-related gene families within the Chlamydiae.</title>
        <authorList>
            <person name="Domman D."/>
            <person name="Collingro A."/>
            <person name="Lagkouvardos I."/>
            <person name="Gehre L."/>
            <person name="Weinmaier T."/>
            <person name="Rattei T."/>
            <person name="Subtil A."/>
            <person name="Horn M."/>
        </authorList>
    </citation>
    <scope>NUCLEOTIDE SEQUENCE [LARGE SCALE GENOMIC DNA]</scope>
    <source>
        <strain evidence="14 15">OEW1</strain>
    </source>
</reference>
<feature type="binding site" evidence="12">
    <location>
        <position position="238"/>
    </location>
    <ligand>
        <name>Mn(2+)</name>
        <dbReference type="ChEBI" id="CHEBI:29035"/>
        <label>2</label>
    </ligand>
</feature>
<dbReference type="GO" id="GO:0006396">
    <property type="term" value="P:RNA processing"/>
    <property type="evidence" value="ECO:0007669"/>
    <property type="project" value="InterPro"/>
</dbReference>
<feature type="binding site" evidence="11">
    <location>
        <position position="384"/>
    </location>
    <ligand>
        <name>GMP</name>
        <dbReference type="ChEBI" id="CHEBI:58115"/>
    </ligand>
</feature>
<dbReference type="GO" id="GO:0042245">
    <property type="term" value="P:RNA repair"/>
    <property type="evidence" value="ECO:0007669"/>
    <property type="project" value="UniProtKB-KW"/>
</dbReference>
<evidence type="ECO:0000313" key="15">
    <source>
        <dbReference type="Proteomes" id="UP000031307"/>
    </source>
</evidence>
<proteinExistence type="inferred from homology"/>
<feature type="binding site" evidence="12">
    <location>
        <position position="328"/>
    </location>
    <ligand>
        <name>Mn(2+)</name>
        <dbReference type="ChEBI" id="CHEBI:29035"/>
        <label>2</label>
    </ligand>
</feature>
<dbReference type="GO" id="GO:0005525">
    <property type="term" value="F:GTP binding"/>
    <property type="evidence" value="ECO:0007669"/>
    <property type="project" value="UniProtKB-KW"/>
</dbReference>
<keyword evidence="2 13" id="KW-0436">Ligase</keyword>
<gene>
    <name evidence="13 14" type="primary">rtcB</name>
    <name evidence="14" type="ORF">DB43_AM00050</name>
</gene>
<evidence type="ECO:0000256" key="3">
    <source>
        <dbReference type="ARBA" id="ARBA00022723"/>
    </source>
</evidence>
<comment type="catalytic activity">
    <reaction evidence="9">
        <text>a 3'-end 2',3'-cyclophospho-ribonucleotide-RNA + a 5'-end dephospho-ribonucleoside-RNA + GTP + H2O = a ribonucleotidyl-ribonucleotide-RNA + GMP + diphosphate + H(+)</text>
        <dbReference type="Rhea" id="RHEA:68080"/>
        <dbReference type="Rhea" id="RHEA-COMP:10464"/>
        <dbReference type="Rhea" id="RHEA-COMP:13936"/>
        <dbReference type="Rhea" id="RHEA-COMP:17355"/>
        <dbReference type="ChEBI" id="CHEBI:15377"/>
        <dbReference type="ChEBI" id="CHEBI:15378"/>
        <dbReference type="ChEBI" id="CHEBI:33019"/>
        <dbReference type="ChEBI" id="CHEBI:37565"/>
        <dbReference type="ChEBI" id="CHEBI:58115"/>
        <dbReference type="ChEBI" id="CHEBI:83064"/>
        <dbReference type="ChEBI" id="CHEBI:138284"/>
        <dbReference type="ChEBI" id="CHEBI:173118"/>
        <dbReference type="EC" id="6.5.1.8"/>
    </reaction>
</comment>
<feature type="binding site" evidence="11">
    <location>
        <position position="477"/>
    </location>
    <ligand>
        <name>GMP</name>
        <dbReference type="ChEBI" id="CHEBI:58115"/>
    </ligand>
</feature>
<dbReference type="PANTHER" id="PTHR11118:SF1">
    <property type="entry name" value="RNA-SPLICING LIGASE RTCB HOMOLOG"/>
    <property type="match status" value="1"/>
</dbReference>
<dbReference type="InterPro" id="IPR001233">
    <property type="entry name" value="RtcB"/>
</dbReference>
<organism evidence="14 15">
    <name type="scientific">Parachlamydia acanthamoebae</name>
    <dbReference type="NCBI Taxonomy" id="83552"/>
    <lineage>
        <taxon>Bacteria</taxon>
        <taxon>Pseudomonadati</taxon>
        <taxon>Chlamydiota</taxon>
        <taxon>Chlamydiia</taxon>
        <taxon>Parachlamydiales</taxon>
        <taxon>Parachlamydiaceae</taxon>
        <taxon>Parachlamydia</taxon>
    </lineage>
</organism>
<name>A0A0C1C4Y5_9BACT</name>
<dbReference type="Pfam" id="PF01139">
    <property type="entry name" value="RtcB"/>
    <property type="match status" value="1"/>
</dbReference>
<dbReference type="SUPFAM" id="SSF103365">
    <property type="entry name" value="Hypothetical protein PH1602"/>
    <property type="match status" value="1"/>
</dbReference>
<accession>A0A0C1C4Y5</accession>
<keyword evidence="5" id="KW-0692">RNA repair</keyword>
<feature type="binding site" evidence="12">
    <location>
        <position position="207"/>
    </location>
    <ligand>
        <name>Mn(2+)</name>
        <dbReference type="ChEBI" id="CHEBI:29035"/>
        <label>1</label>
    </ligand>
</feature>
<comment type="subunit">
    <text evidence="13">Monomer.</text>
</comment>
<dbReference type="Proteomes" id="UP000031307">
    <property type="component" value="Unassembled WGS sequence"/>
</dbReference>
<keyword evidence="4 11" id="KW-0547">Nucleotide-binding</keyword>
<evidence type="ECO:0000256" key="10">
    <source>
        <dbReference type="PIRSR" id="PIRSR601233-1"/>
    </source>
</evidence>
<feature type="active site" description="GMP-histidine intermediate" evidence="10">
    <location>
        <position position="401"/>
    </location>
</feature>
<sequence>MSMYNLKKLKPATYLLPQEGNMLVPGLVIATEELMQGGDFEKPLDQVRNVAHLPGIVGYSIAMPDIHWGYGFPIGGVAATDAEIGVISPGGVGYDINCGVRLALVPIPFKQISSRDRDALLNAIFRNVPSGVGHGFSKMKKKLSNSDYQELISKGALWSIEHGYGFELDLEYMESRGFIAGGDLSAVSLQARERGESQLGSIGSGNHFVEIGEIQKLFLPEIAKAWGVEQGQTYILIHSGSRGFGHQVCQDTLDDFLKQGYAKGLPDRQLVAAPIHSEAGRNYFKAMAAAANYAFNNRQQILHAVRQSFFETCKIAPEEIRLLYDVCHNIAKFETHEINGEMRKLCVHRKGATRAFGVGAQELNPLFRQTGQPVLVPGDMGRASHLMVGKGNPLTWCSSCHGAGRAKSRIQSLKSWKQKDPIRYMKEQGITVKANSPRTIAEEMPDAYKDVDSVVDAVQEAGLADKVARLKPSLVIKG</sequence>
<dbReference type="InterPro" id="IPR036025">
    <property type="entry name" value="RtcB-like_sf"/>
</dbReference>
<evidence type="ECO:0000256" key="1">
    <source>
        <dbReference type="ARBA" id="ARBA00008071"/>
    </source>
</evidence>
<evidence type="ECO:0000256" key="4">
    <source>
        <dbReference type="ARBA" id="ARBA00022741"/>
    </source>
</evidence>
<keyword evidence="6 11" id="KW-0342">GTP-binding</keyword>
<comment type="cofactor">
    <cofactor evidence="12 13">
        <name>Mn(2+)</name>
        <dbReference type="ChEBI" id="CHEBI:29035"/>
    </cofactor>
    <text evidence="12 13">Binds 2 manganese ions per subunit.</text>
</comment>
<evidence type="ECO:0000256" key="8">
    <source>
        <dbReference type="ARBA" id="ARBA00047746"/>
    </source>
</evidence>
<dbReference type="GO" id="GO:0003972">
    <property type="term" value="F:RNA ligase (ATP) activity"/>
    <property type="evidence" value="ECO:0007669"/>
    <property type="project" value="TreeGrafter"/>
</dbReference>
<protein>
    <recommendedName>
        <fullName evidence="13">tRNA-splicing ligase RtcB</fullName>
        <ecNumber evidence="13">6.5.1.-</ecNumber>
    </recommendedName>
</protein>
<comment type="similarity">
    <text evidence="1 13">Belongs to the RtcB family.</text>
</comment>
<evidence type="ECO:0000256" key="12">
    <source>
        <dbReference type="PIRSR" id="PIRSR601233-3"/>
    </source>
</evidence>
<dbReference type="PATRIC" id="fig|83552.4.peg.2575"/>
<dbReference type="EMBL" id="JSAM01000123">
    <property type="protein sequence ID" value="KIA76290.1"/>
    <property type="molecule type" value="Genomic_DNA"/>
</dbReference>
<evidence type="ECO:0000256" key="7">
    <source>
        <dbReference type="ARBA" id="ARBA00023211"/>
    </source>
</evidence>
<dbReference type="FunFam" id="3.90.1860.10:FF:000001">
    <property type="entry name" value="tRNA-splicing ligase RtcB homolog"/>
    <property type="match status" value="1"/>
</dbReference>
<evidence type="ECO:0000313" key="14">
    <source>
        <dbReference type="EMBL" id="KIA76290.1"/>
    </source>
</evidence>
<feature type="binding site" evidence="11">
    <location>
        <begin position="328"/>
        <end position="329"/>
    </location>
    <ligand>
        <name>GMP</name>
        <dbReference type="ChEBI" id="CHEBI:58115"/>
    </ligand>
</feature>
<dbReference type="EC" id="6.5.1.-" evidence="13"/>
<keyword evidence="7 12" id="KW-0464">Manganese</keyword>
<feature type="binding site" evidence="12">
    <location>
        <position position="95"/>
    </location>
    <ligand>
        <name>Mn(2+)</name>
        <dbReference type="ChEBI" id="CHEBI:29035"/>
        <label>1</label>
    </ligand>
</feature>
<dbReference type="PANTHER" id="PTHR11118">
    <property type="entry name" value="RNA-SPLICING LIGASE RTCB HOMOLOG"/>
    <property type="match status" value="1"/>
</dbReference>
<comment type="caution">
    <text evidence="14">The sequence shown here is derived from an EMBL/GenBank/DDBJ whole genome shotgun (WGS) entry which is preliminary data.</text>
</comment>
<dbReference type="Gene3D" id="3.90.1860.10">
    <property type="entry name" value="tRNA-splicing ligase RtcB"/>
    <property type="match status" value="1"/>
</dbReference>